<dbReference type="InterPro" id="IPR019734">
    <property type="entry name" value="TPR_rpt"/>
</dbReference>
<dbReference type="PANTHER" id="PTHR44227">
    <property type="match status" value="1"/>
</dbReference>
<accession>D5SPQ1</accession>
<evidence type="ECO:0000256" key="5">
    <source>
        <dbReference type="SAM" id="SignalP"/>
    </source>
</evidence>
<evidence type="ECO:0000313" key="6">
    <source>
        <dbReference type="EMBL" id="ADG66281.1"/>
    </source>
</evidence>
<keyword evidence="5" id="KW-0732">Signal</keyword>
<dbReference type="PROSITE" id="PS50005">
    <property type="entry name" value="TPR"/>
    <property type="match status" value="2"/>
</dbReference>
<dbReference type="InterPro" id="IPR052346">
    <property type="entry name" value="O-mannosyl-transferase_TMTC"/>
</dbReference>
<dbReference type="SMART" id="SM00028">
    <property type="entry name" value="TPR"/>
    <property type="match status" value="4"/>
</dbReference>
<dbReference type="PROSITE" id="PS51257">
    <property type="entry name" value="PROKAR_LIPOPROTEIN"/>
    <property type="match status" value="1"/>
</dbReference>
<feature type="region of interest" description="Disordered" evidence="4">
    <location>
        <begin position="501"/>
        <end position="549"/>
    </location>
</feature>
<dbReference type="Proteomes" id="UP000002220">
    <property type="component" value="Chromosome"/>
</dbReference>
<keyword evidence="2 3" id="KW-0802">TPR repeat</keyword>
<dbReference type="AlphaFoldDB" id="D5SPQ1"/>
<dbReference type="SUPFAM" id="SSF48452">
    <property type="entry name" value="TPR-like"/>
    <property type="match status" value="1"/>
</dbReference>
<dbReference type="EMBL" id="CP001744">
    <property type="protein sequence ID" value="ADG66281.1"/>
    <property type="molecule type" value="Genomic_DNA"/>
</dbReference>
<keyword evidence="1" id="KW-0677">Repeat</keyword>
<dbReference type="GO" id="GO:0035269">
    <property type="term" value="P:protein O-linked glycosylation via mannose"/>
    <property type="evidence" value="ECO:0007669"/>
    <property type="project" value="TreeGrafter"/>
</dbReference>
<dbReference type="eggNOG" id="COG0457">
    <property type="taxonomic scope" value="Bacteria"/>
</dbReference>
<reference evidence="6 7" key="1">
    <citation type="journal article" date="2010" name="Stand. Genomic Sci.">
        <title>Complete genome sequence of Planctomyces limnophilus type strain (Mu 290).</title>
        <authorList>
            <person name="Labutti K."/>
            <person name="Sikorski J."/>
            <person name="Schneider S."/>
            <person name="Nolan M."/>
            <person name="Lucas S."/>
            <person name="Glavina Del Rio T."/>
            <person name="Tice H."/>
            <person name="Cheng J.F."/>
            <person name="Goodwin L."/>
            <person name="Pitluck S."/>
            <person name="Liolios K."/>
            <person name="Ivanova N."/>
            <person name="Mavromatis K."/>
            <person name="Mikhailova N."/>
            <person name="Pati A."/>
            <person name="Chen A."/>
            <person name="Palaniappan K."/>
            <person name="Land M."/>
            <person name="Hauser L."/>
            <person name="Chang Y.J."/>
            <person name="Jeffries C.D."/>
            <person name="Tindall B.J."/>
            <person name="Rohde M."/>
            <person name="Goker M."/>
            <person name="Woyke T."/>
            <person name="Bristow J."/>
            <person name="Eisen J.A."/>
            <person name="Markowitz V."/>
            <person name="Hugenholtz P."/>
            <person name="Kyrpides N.C."/>
            <person name="Klenk H.P."/>
            <person name="Lapidus A."/>
        </authorList>
    </citation>
    <scope>NUCLEOTIDE SEQUENCE [LARGE SCALE GENOMIC DNA]</scope>
    <source>
        <strain evidence="7">ATCC 43296 / DSM 3776 / IFAM 1008 / 290</strain>
    </source>
</reference>
<dbReference type="GO" id="GO:0030968">
    <property type="term" value="P:endoplasmic reticulum unfolded protein response"/>
    <property type="evidence" value="ECO:0007669"/>
    <property type="project" value="TreeGrafter"/>
</dbReference>
<dbReference type="KEGG" id="plm:Plim_0431"/>
<feature type="repeat" description="TPR" evidence="3">
    <location>
        <begin position="134"/>
        <end position="167"/>
    </location>
</feature>
<dbReference type="Gene3D" id="1.25.40.10">
    <property type="entry name" value="Tetratricopeptide repeat domain"/>
    <property type="match status" value="1"/>
</dbReference>
<dbReference type="STRING" id="521674.Plim_0431"/>
<dbReference type="HOGENOM" id="CLU_444010_0_0_0"/>
<dbReference type="OrthoDB" id="270653at2"/>
<evidence type="ECO:0000256" key="3">
    <source>
        <dbReference type="PROSITE-ProRule" id="PRU00339"/>
    </source>
</evidence>
<dbReference type="RefSeq" id="WP_013108712.1">
    <property type="nucleotide sequence ID" value="NC_014148.1"/>
</dbReference>
<feature type="signal peptide" evidence="5">
    <location>
        <begin position="1"/>
        <end position="20"/>
    </location>
</feature>
<evidence type="ECO:0000256" key="4">
    <source>
        <dbReference type="SAM" id="MobiDB-lite"/>
    </source>
</evidence>
<sequence length="615" mass="65332" precursor="true">MPVRLVNIRRFACAASLAWAIGSTVGCAPMSGWVMNSSGAAYYQRGEFEMARNEFARAVYDDPLNPDYRFNLAVAQSRLGQVAEAEQILQHNLTIDPSHEPTYAALSRLMIDTGRSSEAVGVMQTWVGSQPYNPDAYVGLASAQQKTGDLSAAQQTLQQALRVQPNEPKVLAQLGEIHQAQGNVAMASQMYQQSLAANVHQPDVQAKLMATANQAHPGSMPATQLAQSMPKVPSVLHPIASGQKTPVSPTAAPTSIARRAPQNAHQAVQQQAQNQPAINQVAQHRPALQPIPARQPTPIAASPAMNAPAQFAMASQVSAMPQGNMVQWQAPAQAPSPVPGYRYVILPQPVAFLVPQGQVAQQQVPQQYQVSYQPVMSQPAGVQPAMLPQGVVTQAQPVQTQPMQVVYQWPQNYGVPANGMTAMVIPQASQPQTTYGAQAMMAPATQNFATQNHATTFTPPLYQQQPAAVRSPMVSSVPNPGTSETIFPVSYHPLPMTNATSRKEVSPVETSAPAQVPAFTPPPQEPTVVSASHTTTAPATTSNRSGTPIQVLSTPTETLVLPGVIQQPSSPATNLETSATNMHVPPAPTRTGQPVVVAPSTSLVSQTTTELPPGF</sequence>
<protein>
    <submittedName>
        <fullName evidence="6">Tetratricopeptide TPR_4</fullName>
    </submittedName>
</protein>
<evidence type="ECO:0000256" key="1">
    <source>
        <dbReference type="ARBA" id="ARBA00022737"/>
    </source>
</evidence>
<feature type="repeat" description="TPR" evidence="3">
    <location>
        <begin position="32"/>
        <end position="65"/>
    </location>
</feature>
<feature type="chain" id="PRO_5003076213" evidence="5">
    <location>
        <begin position="21"/>
        <end position="615"/>
    </location>
</feature>
<dbReference type="Pfam" id="PF13432">
    <property type="entry name" value="TPR_16"/>
    <property type="match status" value="1"/>
</dbReference>
<name>D5SPQ1_PLAL2</name>
<evidence type="ECO:0000313" key="7">
    <source>
        <dbReference type="Proteomes" id="UP000002220"/>
    </source>
</evidence>
<organism evidence="6 7">
    <name type="scientific">Planctopirus limnophila (strain ATCC 43296 / DSM 3776 / IFAM 1008 / Mu 290)</name>
    <name type="common">Planctomyces limnophilus</name>
    <dbReference type="NCBI Taxonomy" id="521674"/>
    <lineage>
        <taxon>Bacteria</taxon>
        <taxon>Pseudomonadati</taxon>
        <taxon>Planctomycetota</taxon>
        <taxon>Planctomycetia</taxon>
        <taxon>Planctomycetales</taxon>
        <taxon>Planctomycetaceae</taxon>
        <taxon>Planctopirus</taxon>
    </lineage>
</organism>
<evidence type="ECO:0000256" key="2">
    <source>
        <dbReference type="ARBA" id="ARBA00022803"/>
    </source>
</evidence>
<proteinExistence type="predicted"/>
<gene>
    <name evidence="6" type="ordered locus">Plim_0431</name>
</gene>
<dbReference type="InterPro" id="IPR011990">
    <property type="entry name" value="TPR-like_helical_dom_sf"/>
</dbReference>
<dbReference type="Pfam" id="PF14559">
    <property type="entry name" value="TPR_19"/>
    <property type="match status" value="1"/>
</dbReference>
<dbReference type="GO" id="GO:0000030">
    <property type="term" value="F:mannosyltransferase activity"/>
    <property type="evidence" value="ECO:0007669"/>
    <property type="project" value="TreeGrafter"/>
</dbReference>
<dbReference type="PANTHER" id="PTHR44227:SF3">
    <property type="entry name" value="PROTEIN O-MANNOSYL-TRANSFERASE TMTC4"/>
    <property type="match status" value="1"/>
</dbReference>
<feature type="compositionally biased region" description="Low complexity" evidence="4">
    <location>
        <begin position="526"/>
        <end position="542"/>
    </location>
</feature>
<keyword evidence="7" id="KW-1185">Reference proteome</keyword>